<evidence type="ECO:0000313" key="14">
    <source>
        <dbReference type="Proteomes" id="UP000886595"/>
    </source>
</evidence>
<reference evidence="13 14" key="1">
    <citation type="submission" date="2020-02" db="EMBL/GenBank/DDBJ databases">
        <authorList>
            <person name="Ma Q."/>
            <person name="Huang Y."/>
            <person name="Song X."/>
            <person name="Pei D."/>
        </authorList>
    </citation>
    <scope>NUCLEOTIDE SEQUENCE [LARGE SCALE GENOMIC DNA]</scope>
    <source>
        <strain evidence="13">Sxm20200214</strain>
        <tissue evidence="13">Leaf</tissue>
    </source>
</reference>
<dbReference type="InterPro" id="IPR006153">
    <property type="entry name" value="Cation/H_exchanger_TM"/>
</dbReference>
<dbReference type="InterPro" id="IPR057291">
    <property type="entry name" value="CHX17_2nd"/>
</dbReference>
<evidence type="ECO:0000313" key="13">
    <source>
        <dbReference type="EMBL" id="KAG2311501.1"/>
    </source>
</evidence>
<evidence type="ECO:0000256" key="5">
    <source>
        <dbReference type="ARBA" id="ARBA00022958"/>
    </source>
</evidence>
<comment type="similarity">
    <text evidence="9">Belongs to the monovalent cation:proton antiporter 2 (CPA2) transporter (TC 2.A.37) family. CHX (TC 2.A.37.4) subfamily.</text>
</comment>
<gene>
    <name evidence="13" type="ORF">Bca52824_023058</name>
</gene>
<accession>A0A8X7VHQ4</accession>
<dbReference type="Proteomes" id="UP000886595">
    <property type="component" value="Unassembled WGS sequence"/>
</dbReference>
<evidence type="ECO:0000256" key="4">
    <source>
        <dbReference type="ARBA" id="ARBA00022692"/>
    </source>
</evidence>
<keyword evidence="2" id="KW-0813">Transport</keyword>
<evidence type="ECO:0000256" key="2">
    <source>
        <dbReference type="ARBA" id="ARBA00022448"/>
    </source>
</evidence>
<dbReference type="GO" id="GO:0016020">
    <property type="term" value="C:membrane"/>
    <property type="evidence" value="ECO:0007669"/>
    <property type="project" value="UniProtKB-SubCell"/>
</dbReference>
<keyword evidence="5" id="KW-0630">Potassium</keyword>
<evidence type="ECO:0008006" key="15">
    <source>
        <dbReference type="Google" id="ProtNLM"/>
    </source>
</evidence>
<evidence type="ECO:0000256" key="6">
    <source>
        <dbReference type="ARBA" id="ARBA00022989"/>
    </source>
</evidence>
<evidence type="ECO:0000256" key="9">
    <source>
        <dbReference type="ARBA" id="ARBA00038341"/>
    </source>
</evidence>
<dbReference type="AlphaFoldDB" id="A0A8X7VHQ4"/>
<organism evidence="13 14">
    <name type="scientific">Brassica carinata</name>
    <name type="common">Ethiopian mustard</name>
    <name type="synonym">Abyssinian cabbage</name>
    <dbReference type="NCBI Taxonomy" id="52824"/>
    <lineage>
        <taxon>Eukaryota</taxon>
        <taxon>Viridiplantae</taxon>
        <taxon>Streptophyta</taxon>
        <taxon>Embryophyta</taxon>
        <taxon>Tracheophyta</taxon>
        <taxon>Spermatophyta</taxon>
        <taxon>Magnoliopsida</taxon>
        <taxon>eudicotyledons</taxon>
        <taxon>Gunneridae</taxon>
        <taxon>Pentapetalae</taxon>
        <taxon>rosids</taxon>
        <taxon>malvids</taxon>
        <taxon>Brassicales</taxon>
        <taxon>Brassicaceae</taxon>
        <taxon>Brassiceae</taxon>
        <taxon>Brassica</taxon>
    </lineage>
</organism>
<feature type="transmembrane region" description="Helical" evidence="10">
    <location>
        <begin position="161"/>
        <end position="183"/>
    </location>
</feature>
<feature type="transmembrane region" description="Helical" evidence="10">
    <location>
        <begin position="275"/>
        <end position="299"/>
    </location>
</feature>
<dbReference type="Pfam" id="PF00999">
    <property type="entry name" value="Na_H_Exchanger"/>
    <property type="match status" value="1"/>
</dbReference>
<dbReference type="GO" id="GO:0006813">
    <property type="term" value="P:potassium ion transport"/>
    <property type="evidence" value="ECO:0007669"/>
    <property type="project" value="UniProtKB-KW"/>
</dbReference>
<evidence type="ECO:0000259" key="12">
    <source>
        <dbReference type="Pfam" id="PF23256"/>
    </source>
</evidence>
<dbReference type="PANTHER" id="PTHR32468">
    <property type="entry name" value="CATION/H + ANTIPORTER"/>
    <property type="match status" value="1"/>
</dbReference>
<dbReference type="InterPro" id="IPR038770">
    <property type="entry name" value="Na+/solute_symporter_sf"/>
</dbReference>
<dbReference type="EMBL" id="JAAMPC010000005">
    <property type="protein sequence ID" value="KAG2311501.1"/>
    <property type="molecule type" value="Genomic_DNA"/>
</dbReference>
<keyword evidence="3" id="KW-0633">Potassium transport</keyword>
<feature type="domain" description="Cation/H+ exchanger transmembrane" evidence="11">
    <location>
        <begin position="65"/>
        <end position="303"/>
    </location>
</feature>
<keyword evidence="8 10" id="KW-0472">Membrane</keyword>
<evidence type="ECO:0000256" key="8">
    <source>
        <dbReference type="ARBA" id="ARBA00023136"/>
    </source>
</evidence>
<evidence type="ECO:0000256" key="10">
    <source>
        <dbReference type="SAM" id="Phobius"/>
    </source>
</evidence>
<keyword evidence="14" id="KW-1185">Reference proteome</keyword>
<dbReference type="GO" id="GO:0006885">
    <property type="term" value="P:regulation of pH"/>
    <property type="evidence" value="ECO:0007669"/>
    <property type="project" value="TreeGrafter"/>
</dbReference>
<dbReference type="OrthoDB" id="1938353at2759"/>
<feature type="transmembrane region" description="Helical" evidence="10">
    <location>
        <begin position="106"/>
        <end position="124"/>
    </location>
</feature>
<feature type="transmembrane region" description="Helical" evidence="10">
    <location>
        <begin position="63"/>
        <end position="86"/>
    </location>
</feature>
<dbReference type="Pfam" id="PF23256">
    <property type="entry name" value="CHX17_2nd"/>
    <property type="match status" value="1"/>
</dbReference>
<protein>
    <recommendedName>
        <fullName evidence="15">Cation/H+ exchanger domain-containing protein</fullName>
    </recommendedName>
</protein>
<evidence type="ECO:0000259" key="11">
    <source>
        <dbReference type="Pfam" id="PF00999"/>
    </source>
</evidence>
<evidence type="ECO:0000256" key="3">
    <source>
        <dbReference type="ARBA" id="ARBA00022538"/>
    </source>
</evidence>
<keyword evidence="4 10" id="KW-0812">Transmembrane</keyword>
<dbReference type="GO" id="GO:0015297">
    <property type="term" value="F:antiporter activity"/>
    <property type="evidence" value="ECO:0007669"/>
    <property type="project" value="InterPro"/>
</dbReference>
<dbReference type="InterPro" id="IPR050794">
    <property type="entry name" value="CPA2_transporter"/>
</dbReference>
<name>A0A8X7VHQ4_BRACI</name>
<dbReference type="PANTHER" id="PTHR32468:SF152">
    <property type="entry name" value="CATION_H(+) ANTIPORTER 12"/>
    <property type="match status" value="1"/>
</dbReference>
<sequence length="674" mass="75489">MGGPKFAVCGVWLLTPSLGDSDIAYIHLLHHVSHVLQIHRHFSDCVTLHVRISRRLEFNSGPLPIVIGILTFIVPLFGGLCFRNLYADNMDPHYMPPKKVLAERNVMISSQSSVLLPTVTFILLELKILSSELGRLVLSASMINDILGMIVSILAYSYPDFIAVIIFFLVVFFIFRPAVEWIVHRTPEGKPVADNCINAVILIAMDSSAYSASFNMKYLLGPFTVGLVIPDGPPLGSALEAKYYDLTKNVLVPISIAFSTMRCDVMKIIYEFDDIMYNMFLLVLTLFMKLAAGVAPCLYCNFPEIFLYESSFDDSRRRKLGFPSRMSLVSLSYGPLLRVSNPYPTFMVVYALLNSAIVPAVLPSLDDPKRKYIGHRKRNISGLKPESDLQILTCVRGPENISGDIAFLQLFSSPIMVTILHLLKLVGKIIPVLITHNMKSNQQMNNSYINTANLAFNKLDSVTMTMFTVMTHENLMHDEICTLALDQITSMVIVPSGRKWTIEGEFESDDEAIRRLNLSLLEHAPCSVGILVNRGQFSCRDTRNCKIDVCVIFIGGKDDREAVSLVMRMKLNPRVNVSVIRMVSNQETETLNWEHILDHEKTFTDGPEVASTIRLLSKDYDLMVVGRNHGMAIPDFSGLTEWIELSELGVVGDLLAARDLKSRVSILVVQQQQT</sequence>
<dbReference type="GO" id="GO:1902600">
    <property type="term" value="P:proton transmembrane transport"/>
    <property type="evidence" value="ECO:0007669"/>
    <property type="project" value="InterPro"/>
</dbReference>
<comment type="subcellular location">
    <subcellularLocation>
        <location evidence="1">Membrane</location>
        <topology evidence="1">Multi-pass membrane protein</topology>
    </subcellularLocation>
</comment>
<dbReference type="Gene3D" id="1.20.1530.20">
    <property type="match status" value="1"/>
</dbReference>
<keyword evidence="6 10" id="KW-1133">Transmembrane helix</keyword>
<comment type="caution">
    <text evidence="13">The sequence shown here is derived from an EMBL/GenBank/DDBJ whole genome shotgun (WGS) entry which is preliminary data.</text>
</comment>
<evidence type="ECO:0000256" key="7">
    <source>
        <dbReference type="ARBA" id="ARBA00023065"/>
    </source>
</evidence>
<feature type="domain" description="Cation/H(+) antiporter central" evidence="12">
    <location>
        <begin position="451"/>
        <end position="535"/>
    </location>
</feature>
<keyword evidence="7" id="KW-0406">Ion transport</keyword>
<evidence type="ECO:0000256" key="1">
    <source>
        <dbReference type="ARBA" id="ARBA00004141"/>
    </source>
</evidence>
<proteinExistence type="inferred from homology"/>
<dbReference type="GO" id="GO:0012505">
    <property type="term" value="C:endomembrane system"/>
    <property type="evidence" value="ECO:0007669"/>
    <property type="project" value="TreeGrafter"/>
</dbReference>